<dbReference type="SUPFAM" id="SSF47384">
    <property type="entry name" value="Homodimeric domain of signal transducing histidine kinase"/>
    <property type="match status" value="1"/>
</dbReference>
<keyword evidence="6" id="KW-0902">Two-component regulatory system</keyword>
<accession>A0A9D2KVT0</accession>
<keyword evidence="7" id="KW-1133">Transmembrane helix</keyword>
<dbReference type="SUPFAM" id="SSF55874">
    <property type="entry name" value="ATPase domain of HSP90 chaperone/DNA topoisomerase II/histidine kinase"/>
    <property type="match status" value="1"/>
</dbReference>
<dbReference type="GO" id="GO:0005886">
    <property type="term" value="C:plasma membrane"/>
    <property type="evidence" value="ECO:0007669"/>
    <property type="project" value="TreeGrafter"/>
</dbReference>
<keyword evidence="3" id="KW-0597">Phosphoprotein</keyword>
<evidence type="ECO:0000256" key="1">
    <source>
        <dbReference type="ARBA" id="ARBA00000085"/>
    </source>
</evidence>
<sequence length="437" mass="49854">MKRYYYITLLATLAVICLQTSYVYSLYKNYKEEKAIKLHKAFKKAIEDELTFNAWKNADMNKVKELTKKFEQEHNSTITMNNEESKTESALNWLQDIRLYTNDYICIDILANYFSTNIQANEHNYAIYLLDKNKNVVNFIDSLQGHRPNYISDPISISAFGLQYIRLDAYIPPSSFILQNIGILTASLLLALIALLCVGLQLGKIRRQAALLQRREETINGTIHDLKSPLNSAFTTLGWIASGETNEAKRKAIERVQAEVKHQVSNIEALLVTVRKDRNKLVLKKEDIDMPRLAELTIGSLNTLYREKPHHIELVNRLPQGIRIHADGMYIENVLRNLVENALKYADDGVEVTVTLSADARNLNVDVADNGWGIAPCHLKKIFRQFYQVPQTEERIRKGYGIGLAQSKYIIDEHKGKISVRSTEGKGSTFSFSIPLE</sequence>
<organism evidence="9 10">
    <name type="scientific">Candidatus Bacteroides avicola</name>
    <dbReference type="NCBI Taxonomy" id="2838468"/>
    <lineage>
        <taxon>Bacteria</taxon>
        <taxon>Pseudomonadati</taxon>
        <taxon>Bacteroidota</taxon>
        <taxon>Bacteroidia</taxon>
        <taxon>Bacteroidales</taxon>
        <taxon>Bacteroidaceae</taxon>
        <taxon>Bacteroides</taxon>
    </lineage>
</organism>
<dbReference type="SMART" id="SM00387">
    <property type="entry name" value="HATPase_c"/>
    <property type="match status" value="1"/>
</dbReference>
<dbReference type="InterPro" id="IPR036890">
    <property type="entry name" value="HATPase_C_sf"/>
</dbReference>
<dbReference type="AlphaFoldDB" id="A0A9D2KVT0"/>
<comment type="catalytic activity">
    <reaction evidence="1">
        <text>ATP + protein L-histidine = ADP + protein N-phospho-L-histidine.</text>
        <dbReference type="EC" id="2.7.13.3"/>
    </reaction>
</comment>
<evidence type="ECO:0000313" key="10">
    <source>
        <dbReference type="Proteomes" id="UP000823862"/>
    </source>
</evidence>
<name>A0A9D2KVT0_9BACE</name>
<evidence type="ECO:0000313" key="9">
    <source>
        <dbReference type="EMBL" id="HJA86418.1"/>
    </source>
</evidence>
<dbReference type="CDD" id="cd00082">
    <property type="entry name" value="HisKA"/>
    <property type="match status" value="1"/>
</dbReference>
<dbReference type="GO" id="GO:0000155">
    <property type="term" value="F:phosphorelay sensor kinase activity"/>
    <property type="evidence" value="ECO:0007669"/>
    <property type="project" value="InterPro"/>
</dbReference>
<dbReference type="InterPro" id="IPR003661">
    <property type="entry name" value="HisK_dim/P_dom"/>
</dbReference>
<dbReference type="PANTHER" id="PTHR45453:SF1">
    <property type="entry name" value="PHOSPHATE REGULON SENSOR PROTEIN PHOR"/>
    <property type="match status" value="1"/>
</dbReference>
<dbReference type="Gene3D" id="1.10.287.130">
    <property type="match status" value="1"/>
</dbReference>
<evidence type="ECO:0000256" key="2">
    <source>
        <dbReference type="ARBA" id="ARBA00012438"/>
    </source>
</evidence>
<feature type="transmembrane region" description="Helical" evidence="7">
    <location>
        <begin position="181"/>
        <end position="202"/>
    </location>
</feature>
<comment type="caution">
    <text evidence="9">The sequence shown here is derived from an EMBL/GenBank/DDBJ whole genome shotgun (WGS) entry which is preliminary data.</text>
</comment>
<keyword evidence="5 9" id="KW-0418">Kinase</keyword>
<gene>
    <name evidence="9" type="ORF">H9950_09570</name>
</gene>
<keyword evidence="7" id="KW-0472">Membrane</keyword>
<evidence type="ECO:0000256" key="5">
    <source>
        <dbReference type="ARBA" id="ARBA00022777"/>
    </source>
</evidence>
<dbReference type="Pfam" id="PF02518">
    <property type="entry name" value="HATPase_c"/>
    <property type="match status" value="1"/>
</dbReference>
<keyword evidence="4" id="KW-0808">Transferase</keyword>
<evidence type="ECO:0000259" key="8">
    <source>
        <dbReference type="PROSITE" id="PS50109"/>
    </source>
</evidence>
<dbReference type="InterPro" id="IPR004358">
    <property type="entry name" value="Sig_transdc_His_kin-like_C"/>
</dbReference>
<dbReference type="InterPro" id="IPR036097">
    <property type="entry name" value="HisK_dim/P_sf"/>
</dbReference>
<dbReference type="EC" id="2.7.13.3" evidence="2"/>
<dbReference type="GO" id="GO:0016036">
    <property type="term" value="P:cellular response to phosphate starvation"/>
    <property type="evidence" value="ECO:0007669"/>
    <property type="project" value="TreeGrafter"/>
</dbReference>
<evidence type="ECO:0000256" key="6">
    <source>
        <dbReference type="ARBA" id="ARBA00023012"/>
    </source>
</evidence>
<evidence type="ECO:0000256" key="3">
    <source>
        <dbReference type="ARBA" id="ARBA00022553"/>
    </source>
</evidence>
<feature type="domain" description="Histidine kinase" evidence="8">
    <location>
        <begin position="221"/>
        <end position="437"/>
    </location>
</feature>
<dbReference type="InterPro" id="IPR003594">
    <property type="entry name" value="HATPase_dom"/>
</dbReference>
<dbReference type="PRINTS" id="PR00344">
    <property type="entry name" value="BCTRLSENSOR"/>
</dbReference>
<reference evidence="9" key="1">
    <citation type="journal article" date="2021" name="PeerJ">
        <title>Extensive microbial diversity within the chicken gut microbiome revealed by metagenomics and culture.</title>
        <authorList>
            <person name="Gilroy R."/>
            <person name="Ravi A."/>
            <person name="Getino M."/>
            <person name="Pursley I."/>
            <person name="Horton D.L."/>
            <person name="Alikhan N.F."/>
            <person name="Baker D."/>
            <person name="Gharbi K."/>
            <person name="Hall N."/>
            <person name="Watson M."/>
            <person name="Adriaenssens E.M."/>
            <person name="Foster-Nyarko E."/>
            <person name="Jarju S."/>
            <person name="Secka A."/>
            <person name="Antonio M."/>
            <person name="Oren A."/>
            <person name="Chaudhuri R.R."/>
            <person name="La Ragione R."/>
            <person name="Hildebrand F."/>
            <person name="Pallen M.J."/>
        </authorList>
    </citation>
    <scope>NUCLEOTIDE SEQUENCE</scope>
    <source>
        <strain evidence="9">ChiHjej12B11-9795</strain>
    </source>
</reference>
<proteinExistence type="predicted"/>
<dbReference type="FunFam" id="3.30.565.10:FF:000006">
    <property type="entry name" value="Sensor histidine kinase WalK"/>
    <property type="match status" value="1"/>
</dbReference>
<dbReference type="PROSITE" id="PS50109">
    <property type="entry name" value="HIS_KIN"/>
    <property type="match status" value="1"/>
</dbReference>
<dbReference type="PANTHER" id="PTHR45453">
    <property type="entry name" value="PHOSPHATE REGULON SENSOR PROTEIN PHOR"/>
    <property type="match status" value="1"/>
</dbReference>
<dbReference type="CDD" id="cd00075">
    <property type="entry name" value="HATPase"/>
    <property type="match status" value="1"/>
</dbReference>
<dbReference type="InterPro" id="IPR050351">
    <property type="entry name" value="BphY/WalK/GraS-like"/>
</dbReference>
<dbReference type="EMBL" id="DWZI01000046">
    <property type="protein sequence ID" value="HJA86418.1"/>
    <property type="molecule type" value="Genomic_DNA"/>
</dbReference>
<dbReference type="Proteomes" id="UP000823862">
    <property type="component" value="Unassembled WGS sequence"/>
</dbReference>
<keyword evidence="7" id="KW-0812">Transmembrane</keyword>
<dbReference type="Gene3D" id="3.30.565.10">
    <property type="entry name" value="Histidine kinase-like ATPase, C-terminal domain"/>
    <property type="match status" value="1"/>
</dbReference>
<dbReference type="InterPro" id="IPR005467">
    <property type="entry name" value="His_kinase_dom"/>
</dbReference>
<evidence type="ECO:0000256" key="7">
    <source>
        <dbReference type="SAM" id="Phobius"/>
    </source>
</evidence>
<evidence type="ECO:0000256" key="4">
    <source>
        <dbReference type="ARBA" id="ARBA00022679"/>
    </source>
</evidence>
<protein>
    <recommendedName>
        <fullName evidence="2">histidine kinase</fullName>
        <ecNumber evidence="2">2.7.13.3</ecNumber>
    </recommendedName>
</protein>
<reference evidence="9" key="2">
    <citation type="submission" date="2021-04" db="EMBL/GenBank/DDBJ databases">
        <authorList>
            <person name="Gilroy R."/>
        </authorList>
    </citation>
    <scope>NUCLEOTIDE SEQUENCE</scope>
    <source>
        <strain evidence="9">ChiHjej12B11-9795</strain>
    </source>
</reference>
<dbReference type="GO" id="GO:0004721">
    <property type="term" value="F:phosphoprotein phosphatase activity"/>
    <property type="evidence" value="ECO:0007669"/>
    <property type="project" value="TreeGrafter"/>
</dbReference>